<gene>
    <name evidence="2" type="ORF">AJ78_04269</name>
</gene>
<dbReference type="VEuPathDB" id="FungiDB:AJ78_04269"/>
<keyword evidence="3" id="KW-1185">Reference proteome</keyword>
<name>A0A1J9PGC7_9EURO</name>
<dbReference type="EMBL" id="LGRN01000154">
    <property type="protein sequence ID" value="OJD15473.1"/>
    <property type="molecule type" value="Genomic_DNA"/>
</dbReference>
<feature type="region of interest" description="Disordered" evidence="1">
    <location>
        <begin position="60"/>
        <end position="87"/>
    </location>
</feature>
<proteinExistence type="predicted"/>
<comment type="caution">
    <text evidence="2">The sequence shown here is derived from an EMBL/GenBank/DDBJ whole genome shotgun (WGS) entry which is preliminary data.</text>
</comment>
<feature type="compositionally biased region" description="Polar residues" evidence="1">
    <location>
        <begin position="60"/>
        <end position="78"/>
    </location>
</feature>
<organism evidence="2 3">
    <name type="scientific">Emergomyces pasteurianus Ep9510</name>
    <dbReference type="NCBI Taxonomy" id="1447872"/>
    <lineage>
        <taxon>Eukaryota</taxon>
        <taxon>Fungi</taxon>
        <taxon>Dikarya</taxon>
        <taxon>Ascomycota</taxon>
        <taxon>Pezizomycotina</taxon>
        <taxon>Eurotiomycetes</taxon>
        <taxon>Eurotiomycetidae</taxon>
        <taxon>Onygenales</taxon>
        <taxon>Ajellomycetaceae</taxon>
        <taxon>Emergomyces</taxon>
    </lineage>
</organism>
<evidence type="ECO:0000313" key="3">
    <source>
        <dbReference type="Proteomes" id="UP000182235"/>
    </source>
</evidence>
<evidence type="ECO:0000313" key="2">
    <source>
        <dbReference type="EMBL" id="OJD15473.1"/>
    </source>
</evidence>
<evidence type="ECO:0000256" key="1">
    <source>
        <dbReference type="SAM" id="MobiDB-lite"/>
    </source>
</evidence>
<protein>
    <submittedName>
        <fullName evidence="2">Uncharacterized protein</fullName>
    </submittedName>
</protein>
<reference evidence="2 3" key="1">
    <citation type="submission" date="2015-07" db="EMBL/GenBank/DDBJ databases">
        <title>Emmonsia species relationships and genome sequence.</title>
        <authorList>
            <consortium name="The Broad Institute Genomics Platform"/>
            <person name="Cuomo C.A."/>
            <person name="Munoz J.F."/>
            <person name="Imamovic A."/>
            <person name="Priest M.E."/>
            <person name="Young S."/>
            <person name="Clay O.K."/>
            <person name="McEwen J.G."/>
        </authorList>
    </citation>
    <scope>NUCLEOTIDE SEQUENCE [LARGE SCALE GENOMIC DNA]</scope>
    <source>
        <strain evidence="2 3">UAMH 9510</strain>
    </source>
</reference>
<accession>A0A1J9PGC7</accession>
<dbReference type="Proteomes" id="UP000182235">
    <property type="component" value="Unassembled WGS sequence"/>
</dbReference>
<sequence>MDSNNFDDALWREVLGQWGQEEGTKWTPGIQEHGLDVFTDSNQDLNAIRVTESARVDSWNGNEVSKDLTPTENHPSSESAHHLSSIEAPKPTVIAPYSHSPLHIDLQEWSEISPIAK</sequence>
<dbReference type="AlphaFoldDB" id="A0A1J9PGC7"/>